<gene>
    <name evidence="1" type="ORF">Plil01_001026600</name>
</gene>
<evidence type="ECO:0000313" key="2">
    <source>
        <dbReference type="Proteomes" id="UP001165083"/>
    </source>
</evidence>
<proteinExistence type="predicted"/>
<accession>A0A9W6U3V4</accession>
<keyword evidence="2" id="KW-1185">Reference proteome</keyword>
<name>A0A9W6U3V4_9STRA</name>
<dbReference type="EMBL" id="BSXW01000537">
    <property type="protein sequence ID" value="GMF24960.1"/>
    <property type="molecule type" value="Genomic_DNA"/>
</dbReference>
<sequence>MTVSYAKLYQPRLIPKMLLTPVVLAPTTLTTMRTELLTPAVVATTTKTSSRDVLIESSSTGRQSYASPSKTPCVLPPITMLADNLAISTSSTTSAIVPPLTTGHHSSSSVSKISTPALRETASTASTPTTKHHDVPVQKFLLTPALAAALGSIHTATECPNVQTSSRQLKSSVPKLLTPGFIMATKPPSHSAENAAPPPRCRRLPVFRHITSRFE</sequence>
<organism evidence="1 2">
    <name type="scientific">Phytophthora lilii</name>
    <dbReference type="NCBI Taxonomy" id="2077276"/>
    <lineage>
        <taxon>Eukaryota</taxon>
        <taxon>Sar</taxon>
        <taxon>Stramenopiles</taxon>
        <taxon>Oomycota</taxon>
        <taxon>Peronosporomycetes</taxon>
        <taxon>Peronosporales</taxon>
        <taxon>Peronosporaceae</taxon>
        <taxon>Phytophthora</taxon>
    </lineage>
</organism>
<protein>
    <submittedName>
        <fullName evidence="1">Unnamed protein product</fullName>
    </submittedName>
</protein>
<dbReference type="Proteomes" id="UP001165083">
    <property type="component" value="Unassembled WGS sequence"/>
</dbReference>
<dbReference type="AlphaFoldDB" id="A0A9W6U3V4"/>
<comment type="caution">
    <text evidence="1">The sequence shown here is derived from an EMBL/GenBank/DDBJ whole genome shotgun (WGS) entry which is preliminary data.</text>
</comment>
<reference evidence="1" key="1">
    <citation type="submission" date="2023-04" db="EMBL/GenBank/DDBJ databases">
        <title>Phytophthora lilii NBRC 32176.</title>
        <authorList>
            <person name="Ichikawa N."/>
            <person name="Sato H."/>
            <person name="Tonouchi N."/>
        </authorList>
    </citation>
    <scope>NUCLEOTIDE SEQUENCE</scope>
    <source>
        <strain evidence="1">NBRC 32176</strain>
    </source>
</reference>
<evidence type="ECO:0000313" key="1">
    <source>
        <dbReference type="EMBL" id="GMF24960.1"/>
    </source>
</evidence>